<dbReference type="Proteomes" id="UP000823612">
    <property type="component" value="Unassembled WGS sequence"/>
</dbReference>
<dbReference type="HAMAP" id="MF_01813">
    <property type="entry name" value="MenG_UbiE_methyltr"/>
    <property type="match status" value="1"/>
</dbReference>
<dbReference type="GO" id="GO:0032259">
    <property type="term" value="P:methylation"/>
    <property type="evidence" value="ECO:0007669"/>
    <property type="project" value="UniProtKB-KW"/>
</dbReference>
<dbReference type="PROSITE" id="PS01183">
    <property type="entry name" value="UBIE_1"/>
    <property type="match status" value="1"/>
</dbReference>
<dbReference type="AlphaFoldDB" id="A0A9D9DRV8"/>
<evidence type="ECO:0000256" key="2">
    <source>
        <dbReference type="ARBA" id="ARBA00022603"/>
    </source>
</evidence>
<evidence type="ECO:0000256" key="1">
    <source>
        <dbReference type="ARBA" id="ARBA00022428"/>
    </source>
</evidence>
<dbReference type="Gene3D" id="3.40.50.150">
    <property type="entry name" value="Vaccinia Virus protein VP39"/>
    <property type="match status" value="1"/>
</dbReference>
<evidence type="ECO:0000256" key="4">
    <source>
        <dbReference type="ARBA" id="ARBA00022691"/>
    </source>
</evidence>
<sequence>MAKQEQARGMFNQIAPKYDFLNHLLSFQIDKLWRKKAMRCMTEADKEYVLDVACGTADFSIAAVKAGAKQVLGMDISEEMMKIGEAKVREAGLSERIRFKQGPCEDLGEADRTFSAATVAFGVRNFEDRETGMREICRVLKPGGRLVILEFSLPRLWLIRQLYLFYFDRLLPFIGGLVSGDKAAYAYLPESVRNFPSPEAFAEVLRQCGFGEVRFRRLTMGIVVLYEAVKPAV</sequence>
<keyword evidence="2 5" id="KW-0489">Methyltransferase</keyword>
<keyword evidence="1 5" id="KW-0474">Menaquinone biosynthesis</keyword>
<evidence type="ECO:0000313" key="7">
    <source>
        <dbReference type="Proteomes" id="UP000823612"/>
    </source>
</evidence>
<dbReference type="PROSITE" id="PS51608">
    <property type="entry name" value="SAM_MT_UBIE"/>
    <property type="match status" value="1"/>
</dbReference>
<comment type="caution">
    <text evidence="5">Lacks conserved residue(s) required for the propagation of feature annotation.</text>
</comment>
<dbReference type="SUPFAM" id="SSF53335">
    <property type="entry name" value="S-adenosyl-L-methionine-dependent methyltransferases"/>
    <property type="match status" value="1"/>
</dbReference>
<keyword evidence="3 5" id="KW-0808">Transferase</keyword>
<comment type="caution">
    <text evidence="6">The sequence shown here is derived from an EMBL/GenBank/DDBJ whole genome shotgun (WGS) entry which is preliminary data.</text>
</comment>
<dbReference type="PANTHER" id="PTHR43591:SF24">
    <property type="entry name" value="2-METHOXY-6-POLYPRENYL-1,4-BENZOQUINOL METHYLASE, MITOCHONDRIAL"/>
    <property type="match status" value="1"/>
</dbReference>
<dbReference type="GO" id="GO:0009234">
    <property type="term" value="P:menaquinone biosynthetic process"/>
    <property type="evidence" value="ECO:0007669"/>
    <property type="project" value="UniProtKB-UniRule"/>
</dbReference>
<comment type="function">
    <text evidence="5">Methyltransferase required for the conversion of demethylmenaquinol (DMKH2) to menaquinol (MKH2).</text>
</comment>
<keyword evidence="4 5" id="KW-0949">S-adenosyl-L-methionine</keyword>
<comment type="similarity">
    <text evidence="5">Belongs to the class I-like SAM-binding methyltransferase superfamily. MenG/UbiE family.</text>
</comment>
<reference evidence="6" key="1">
    <citation type="submission" date="2020-10" db="EMBL/GenBank/DDBJ databases">
        <authorList>
            <person name="Gilroy R."/>
        </authorList>
    </citation>
    <scope>NUCLEOTIDE SEQUENCE</scope>
    <source>
        <strain evidence="6">2889</strain>
    </source>
</reference>
<organism evidence="6 7">
    <name type="scientific">Candidatus Pullibacteroides excrementavium</name>
    <dbReference type="NCBI Taxonomy" id="2840905"/>
    <lineage>
        <taxon>Bacteria</taxon>
        <taxon>Pseudomonadati</taxon>
        <taxon>Bacteroidota</taxon>
        <taxon>Bacteroidia</taxon>
        <taxon>Bacteroidales</taxon>
        <taxon>Candidatus Pullibacteroides</taxon>
    </lineage>
</organism>
<dbReference type="Pfam" id="PF01209">
    <property type="entry name" value="Ubie_methyltran"/>
    <property type="match status" value="1"/>
</dbReference>
<comment type="catalytic activity">
    <reaction evidence="5">
        <text>a 2-demethylmenaquinol + S-adenosyl-L-methionine = a menaquinol + S-adenosyl-L-homocysteine + H(+)</text>
        <dbReference type="Rhea" id="RHEA:42640"/>
        <dbReference type="Rhea" id="RHEA-COMP:9539"/>
        <dbReference type="Rhea" id="RHEA-COMP:9563"/>
        <dbReference type="ChEBI" id="CHEBI:15378"/>
        <dbReference type="ChEBI" id="CHEBI:18151"/>
        <dbReference type="ChEBI" id="CHEBI:55437"/>
        <dbReference type="ChEBI" id="CHEBI:57856"/>
        <dbReference type="ChEBI" id="CHEBI:59789"/>
        <dbReference type="EC" id="2.1.1.163"/>
    </reaction>
</comment>
<gene>
    <name evidence="6" type="primary">ubiE</name>
    <name evidence="5" type="synonym">menG</name>
    <name evidence="6" type="ORF">IAB08_02025</name>
</gene>
<evidence type="ECO:0000313" key="6">
    <source>
        <dbReference type="EMBL" id="MBO8432057.1"/>
    </source>
</evidence>
<evidence type="ECO:0000256" key="5">
    <source>
        <dbReference type="HAMAP-Rule" id="MF_01813"/>
    </source>
</evidence>
<dbReference type="EMBL" id="JADIMZ010000028">
    <property type="protein sequence ID" value="MBO8432057.1"/>
    <property type="molecule type" value="Genomic_DNA"/>
</dbReference>
<reference evidence="6" key="2">
    <citation type="journal article" date="2021" name="PeerJ">
        <title>Extensive microbial diversity within the chicken gut microbiome revealed by metagenomics and culture.</title>
        <authorList>
            <person name="Gilroy R."/>
            <person name="Ravi A."/>
            <person name="Getino M."/>
            <person name="Pursley I."/>
            <person name="Horton D.L."/>
            <person name="Alikhan N.F."/>
            <person name="Baker D."/>
            <person name="Gharbi K."/>
            <person name="Hall N."/>
            <person name="Watson M."/>
            <person name="Adriaenssens E.M."/>
            <person name="Foster-Nyarko E."/>
            <person name="Jarju S."/>
            <person name="Secka A."/>
            <person name="Antonio M."/>
            <person name="Oren A."/>
            <person name="Chaudhuri R.R."/>
            <person name="La Ragione R."/>
            <person name="Hildebrand F."/>
            <person name="Pallen M.J."/>
        </authorList>
    </citation>
    <scope>NUCLEOTIDE SEQUENCE</scope>
    <source>
        <strain evidence="6">2889</strain>
    </source>
</reference>
<feature type="binding site" evidence="5">
    <location>
        <position position="56"/>
    </location>
    <ligand>
        <name>S-adenosyl-L-methionine</name>
        <dbReference type="ChEBI" id="CHEBI:59789"/>
    </ligand>
</feature>
<protein>
    <recommendedName>
        <fullName evidence="5">Demethylmenaquinone methyltransferase</fullName>
        <ecNumber evidence="5">2.1.1.163</ecNumber>
    </recommendedName>
</protein>
<feature type="binding site" evidence="5">
    <location>
        <position position="75"/>
    </location>
    <ligand>
        <name>S-adenosyl-L-methionine</name>
        <dbReference type="ChEBI" id="CHEBI:59789"/>
    </ligand>
</feature>
<dbReference type="NCBIfam" id="NF001244">
    <property type="entry name" value="PRK00216.1-5"/>
    <property type="match status" value="1"/>
</dbReference>
<dbReference type="InterPro" id="IPR023576">
    <property type="entry name" value="UbiE/COQ5_MeTrFase_CS"/>
</dbReference>
<dbReference type="InterPro" id="IPR004033">
    <property type="entry name" value="UbiE/COQ5_MeTrFase"/>
</dbReference>
<proteinExistence type="inferred from homology"/>
<accession>A0A9D9DRV8</accession>
<evidence type="ECO:0000256" key="3">
    <source>
        <dbReference type="ARBA" id="ARBA00022679"/>
    </source>
</evidence>
<dbReference type="InterPro" id="IPR029063">
    <property type="entry name" value="SAM-dependent_MTases_sf"/>
</dbReference>
<dbReference type="PANTHER" id="PTHR43591">
    <property type="entry name" value="METHYLTRANSFERASE"/>
    <property type="match status" value="1"/>
</dbReference>
<dbReference type="CDD" id="cd02440">
    <property type="entry name" value="AdoMet_MTases"/>
    <property type="match status" value="1"/>
</dbReference>
<name>A0A9D9DRV8_9BACT</name>
<dbReference type="NCBIfam" id="TIGR01934">
    <property type="entry name" value="MenG_MenH_UbiE"/>
    <property type="match status" value="1"/>
</dbReference>
<dbReference type="PROSITE" id="PS01184">
    <property type="entry name" value="UBIE_2"/>
    <property type="match status" value="1"/>
</dbReference>
<dbReference type="GO" id="GO:0043770">
    <property type="term" value="F:demethylmenaquinone methyltransferase activity"/>
    <property type="evidence" value="ECO:0007669"/>
    <property type="project" value="UniProtKB-UniRule"/>
</dbReference>
<dbReference type="EC" id="2.1.1.163" evidence="5"/>
<comment type="pathway">
    <text evidence="5">Quinol/quinone metabolism; menaquinone biosynthesis; menaquinol from 1,4-dihydroxy-2-naphthoate: step 2/2.</text>
</comment>